<evidence type="ECO:0000313" key="2">
    <source>
        <dbReference type="Proteomes" id="UP000722336"/>
    </source>
</evidence>
<gene>
    <name evidence="1" type="ORF">KCG44_11645</name>
</gene>
<dbReference type="Proteomes" id="UP000722336">
    <property type="component" value="Unassembled WGS sequence"/>
</dbReference>
<protein>
    <submittedName>
        <fullName evidence="1">Uncharacterized protein</fullName>
    </submittedName>
</protein>
<keyword evidence="2" id="KW-1185">Reference proteome</keyword>
<proteinExistence type="predicted"/>
<evidence type="ECO:0000313" key="1">
    <source>
        <dbReference type="EMBL" id="MBV7257439.1"/>
    </source>
</evidence>
<dbReference type="EMBL" id="JAGSPA010000003">
    <property type="protein sequence ID" value="MBV7257439.1"/>
    <property type="molecule type" value="Genomic_DNA"/>
</dbReference>
<dbReference type="Pfam" id="PF19135">
    <property type="entry name" value="DUF5818"/>
    <property type="match status" value="1"/>
</dbReference>
<organism evidence="1 2">
    <name type="scientific">Pacificimonas pallii</name>
    <dbReference type="NCBI Taxonomy" id="2827236"/>
    <lineage>
        <taxon>Bacteria</taxon>
        <taxon>Pseudomonadati</taxon>
        <taxon>Pseudomonadota</taxon>
        <taxon>Alphaproteobacteria</taxon>
        <taxon>Sphingomonadales</taxon>
        <taxon>Sphingosinicellaceae</taxon>
        <taxon>Pacificimonas</taxon>
    </lineage>
</organism>
<sequence length="59" mass="6335">MTGRLVREEGQFMLACHDGRKLRLVLRRTPVDLVEKAVTVTGVMTGDVLDADGAAPLVG</sequence>
<name>A0ABS6SG97_9SPHN</name>
<accession>A0ABS6SG97</accession>
<comment type="caution">
    <text evidence="1">The sequence shown here is derived from an EMBL/GenBank/DDBJ whole genome shotgun (WGS) entry which is preliminary data.</text>
</comment>
<reference evidence="1 2" key="1">
    <citation type="submission" date="2021-04" db="EMBL/GenBank/DDBJ databases">
        <authorList>
            <person name="Pira H."/>
            <person name="Risdian C."/>
            <person name="Wink J."/>
        </authorList>
    </citation>
    <scope>NUCLEOTIDE SEQUENCE [LARGE SCALE GENOMIC DNA]</scope>
    <source>
        <strain evidence="1 2">WHA3</strain>
    </source>
</reference>
<dbReference type="InterPro" id="IPR043856">
    <property type="entry name" value="DUF5818"/>
</dbReference>